<name>A0ABP7DSU5_9SPHN</name>
<keyword evidence="2" id="KW-1185">Reference proteome</keyword>
<gene>
    <name evidence="1" type="ORF">GCM10022268_18370</name>
</gene>
<evidence type="ECO:0000313" key="1">
    <source>
        <dbReference type="EMBL" id="GAA3709412.1"/>
    </source>
</evidence>
<dbReference type="SUPFAM" id="SSF51197">
    <property type="entry name" value="Clavaminate synthase-like"/>
    <property type="match status" value="1"/>
</dbReference>
<proteinExistence type="predicted"/>
<accession>A0ABP7DSU5</accession>
<dbReference type="Gene3D" id="2.60.120.620">
    <property type="entry name" value="q2cbj1_9rhob like domain"/>
    <property type="match status" value="1"/>
</dbReference>
<sequence>MVKLAIYLDDVDAQGGPFQLLSGPNDILKAVGGRDQFHLDTDKVASAIAVGAIPPPLTCEVMTGTAVFADTARFFHRGKPATGRHRAALFFSYFARNPERPYFCNRSGFSGSELDGLTAGLSSAQRQAALWHSGLPFYWRVIPSASV</sequence>
<dbReference type="EMBL" id="BAABBF010000003">
    <property type="protein sequence ID" value="GAA3709412.1"/>
    <property type="molecule type" value="Genomic_DNA"/>
</dbReference>
<protein>
    <submittedName>
        <fullName evidence="1">Uncharacterized protein</fullName>
    </submittedName>
</protein>
<comment type="caution">
    <text evidence="1">The sequence shown here is derived from an EMBL/GenBank/DDBJ whole genome shotgun (WGS) entry which is preliminary data.</text>
</comment>
<reference evidence="2" key="1">
    <citation type="journal article" date="2019" name="Int. J. Syst. Evol. Microbiol.">
        <title>The Global Catalogue of Microorganisms (GCM) 10K type strain sequencing project: providing services to taxonomists for standard genome sequencing and annotation.</title>
        <authorList>
            <consortium name="The Broad Institute Genomics Platform"/>
            <consortium name="The Broad Institute Genome Sequencing Center for Infectious Disease"/>
            <person name="Wu L."/>
            <person name="Ma J."/>
        </authorList>
    </citation>
    <scope>NUCLEOTIDE SEQUENCE [LARGE SCALE GENOMIC DNA]</scope>
    <source>
        <strain evidence="2">JCM 17498</strain>
    </source>
</reference>
<dbReference type="Proteomes" id="UP001500523">
    <property type="component" value="Unassembled WGS sequence"/>
</dbReference>
<evidence type="ECO:0000313" key="2">
    <source>
        <dbReference type="Proteomes" id="UP001500523"/>
    </source>
</evidence>
<dbReference type="RefSeq" id="WP_344693064.1">
    <property type="nucleotide sequence ID" value="NZ_BAABBF010000003.1"/>
</dbReference>
<organism evidence="1 2">
    <name type="scientific">Sphingomonas cynarae</name>
    <dbReference type="NCBI Taxonomy" id="930197"/>
    <lineage>
        <taxon>Bacteria</taxon>
        <taxon>Pseudomonadati</taxon>
        <taxon>Pseudomonadota</taxon>
        <taxon>Alphaproteobacteria</taxon>
        <taxon>Sphingomonadales</taxon>
        <taxon>Sphingomonadaceae</taxon>
        <taxon>Sphingomonas</taxon>
    </lineage>
</organism>